<protein>
    <submittedName>
        <fullName evidence="1">9446_t:CDS:1</fullName>
    </submittedName>
</protein>
<organism evidence="1 2">
    <name type="scientific">Racocetra persica</name>
    <dbReference type="NCBI Taxonomy" id="160502"/>
    <lineage>
        <taxon>Eukaryota</taxon>
        <taxon>Fungi</taxon>
        <taxon>Fungi incertae sedis</taxon>
        <taxon>Mucoromycota</taxon>
        <taxon>Glomeromycotina</taxon>
        <taxon>Glomeromycetes</taxon>
        <taxon>Diversisporales</taxon>
        <taxon>Gigasporaceae</taxon>
        <taxon>Racocetra</taxon>
    </lineage>
</organism>
<proteinExistence type="predicted"/>
<gene>
    <name evidence="1" type="ORF">RPERSI_LOCUS22247</name>
</gene>
<sequence length="183" mass="21302">MIADEENRTYKIGKAIIKELRGANEENIETLGTQSLKKCFELCPDFVSEHPTHNKEIHEAIGDWVFPPRFENLREGNFENIKKIDIKSCHGQIMRDYPLPYGEPTHIKDPAEIAKQLQAGKSGFVRFYLKNGAKIKNEQIPFIPDYNNEIKPEIKGRILLHTRLFQTFKKQYKIIKPIICTDF</sequence>
<keyword evidence="2" id="KW-1185">Reference proteome</keyword>
<dbReference type="Proteomes" id="UP000789920">
    <property type="component" value="Unassembled WGS sequence"/>
</dbReference>
<evidence type="ECO:0000313" key="1">
    <source>
        <dbReference type="EMBL" id="CAG8806809.1"/>
    </source>
</evidence>
<evidence type="ECO:0000313" key="2">
    <source>
        <dbReference type="Proteomes" id="UP000789920"/>
    </source>
</evidence>
<name>A0ACA9RRV3_9GLOM</name>
<accession>A0ACA9RRV3</accession>
<comment type="caution">
    <text evidence="1">The sequence shown here is derived from an EMBL/GenBank/DDBJ whole genome shotgun (WGS) entry which is preliminary data.</text>
</comment>
<reference evidence="1" key="1">
    <citation type="submission" date="2021-06" db="EMBL/GenBank/DDBJ databases">
        <authorList>
            <person name="Kallberg Y."/>
            <person name="Tangrot J."/>
            <person name="Rosling A."/>
        </authorList>
    </citation>
    <scope>NUCLEOTIDE SEQUENCE</scope>
    <source>
        <strain evidence="1">MA461A</strain>
    </source>
</reference>
<dbReference type="EMBL" id="CAJVQC010066879">
    <property type="protein sequence ID" value="CAG8806809.1"/>
    <property type="molecule type" value="Genomic_DNA"/>
</dbReference>